<keyword evidence="2" id="KW-1185">Reference proteome</keyword>
<dbReference type="RefSeq" id="WP_284826421.1">
    <property type="nucleotide sequence ID" value="NZ_CP126969.1"/>
</dbReference>
<organism evidence="1 2">
    <name type="scientific">Corynebacterium breve</name>
    <dbReference type="NCBI Taxonomy" id="3049799"/>
    <lineage>
        <taxon>Bacteria</taxon>
        <taxon>Bacillati</taxon>
        <taxon>Actinomycetota</taxon>
        <taxon>Actinomycetes</taxon>
        <taxon>Mycobacteriales</taxon>
        <taxon>Corynebacteriaceae</taxon>
        <taxon>Corynebacterium</taxon>
    </lineage>
</organism>
<reference evidence="1 2" key="1">
    <citation type="submission" date="2023-05" db="EMBL/GenBank/DDBJ databases">
        <title>Corynebacterium suedekumii sp. nov. and Corynebacterium breve sp. nov. isolated from raw cow's milk.</title>
        <authorList>
            <person name="Baer M.K."/>
            <person name="Mehl L."/>
            <person name="Hellmuth R."/>
            <person name="Marke G."/>
            <person name="Lipski A."/>
        </authorList>
    </citation>
    <scope>NUCLEOTIDE SEQUENCE [LARGE SCALE GENOMIC DNA]</scope>
    <source>
        <strain evidence="1 2">R4</strain>
    </source>
</reference>
<sequence>MYFSKEETRKLAAGGAAAAAVGPFWLAVPAPFGPAIAAWWVKNSIHVTETATRAVAGNKGAQLKVGYIGAGSGVIGVTPDEYTNGCA</sequence>
<dbReference type="Proteomes" id="UP001225598">
    <property type="component" value="Chromosome"/>
</dbReference>
<gene>
    <name evidence="1" type="ORF">QP027_04775</name>
</gene>
<dbReference type="EMBL" id="CP126969">
    <property type="protein sequence ID" value="WIM68703.1"/>
    <property type="molecule type" value="Genomic_DNA"/>
</dbReference>
<evidence type="ECO:0000313" key="2">
    <source>
        <dbReference type="Proteomes" id="UP001225598"/>
    </source>
</evidence>
<name>A0ABY8VKE7_9CORY</name>
<accession>A0ABY8VKE7</accession>
<proteinExistence type="predicted"/>
<evidence type="ECO:0000313" key="1">
    <source>
        <dbReference type="EMBL" id="WIM68703.1"/>
    </source>
</evidence>
<protein>
    <submittedName>
        <fullName evidence="1">Uncharacterized protein</fullName>
    </submittedName>
</protein>